<gene>
    <name evidence="9" type="ORF">SAMN05421543_101108</name>
</gene>
<dbReference type="Proteomes" id="UP000183508">
    <property type="component" value="Unassembled WGS sequence"/>
</dbReference>
<comment type="subcellular location">
    <subcellularLocation>
        <location evidence="1 7">Cytoplasm</location>
    </subcellularLocation>
</comment>
<keyword evidence="10" id="KW-1185">Reference proteome</keyword>
<dbReference type="Pfam" id="PF01895">
    <property type="entry name" value="PhoU"/>
    <property type="match status" value="2"/>
</dbReference>
<dbReference type="InterPro" id="IPR026022">
    <property type="entry name" value="PhoU_dom"/>
</dbReference>
<keyword evidence="6 7" id="KW-0592">Phosphate transport</keyword>
<dbReference type="EMBL" id="FPBV01000001">
    <property type="protein sequence ID" value="SFU32338.1"/>
    <property type="molecule type" value="Genomic_DNA"/>
</dbReference>
<evidence type="ECO:0000256" key="6">
    <source>
        <dbReference type="ARBA" id="ARBA00022592"/>
    </source>
</evidence>
<evidence type="ECO:0000313" key="9">
    <source>
        <dbReference type="EMBL" id="SFU32338.1"/>
    </source>
</evidence>
<keyword evidence="4 7" id="KW-0813">Transport</keyword>
<sequence length="218" mass="24101">MQKRQAFDIALRQLQLKLLEMGERVQQAVRGAMDALKTLDPVKGQRVVDGDQDINLQENEIVDLCVRLIATQQPVAGDLRKIVAGMRIAGDLERMGDLAVDVAKTAVRLQGQPLIKPLIDIPRMAELCDQMVSDALHAYVQGNVALARKLAEQDDEIDHIYRKVVEDLFALSADEPDAVSQAMSLAFVGRYLERIGDHATNIGESVIYIVSGERSDLN</sequence>
<evidence type="ECO:0000256" key="3">
    <source>
        <dbReference type="ARBA" id="ARBA00011738"/>
    </source>
</evidence>
<evidence type="ECO:0000256" key="7">
    <source>
        <dbReference type="PIRNR" id="PIRNR003107"/>
    </source>
</evidence>
<evidence type="ECO:0000256" key="1">
    <source>
        <dbReference type="ARBA" id="ARBA00004496"/>
    </source>
</evidence>
<evidence type="ECO:0000256" key="2">
    <source>
        <dbReference type="ARBA" id="ARBA00008107"/>
    </source>
</evidence>
<dbReference type="SUPFAM" id="SSF109755">
    <property type="entry name" value="PhoU-like"/>
    <property type="match status" value="1"/>
</dbReference>
<dbReference type="PANTHER" id="PTHR42930">
    <property type="entry name" value="PHOSPHATE-SPECIFIC TRANSPORT SYSTEM ACCESSORY PROTEIN PHOU"/>
    <property type="match status" value="1"/>
</dbReference>
<proteinExistence type="inferred from homology"/>
<name>A0A1I7F816_9BACL</name>
<reference evidence="10" key="1">
    <citation type="submission" date="2016-10" db="EMBL/GenBank/DDBJ databases">
        <authorList>
            <person name="Varghese N."/>
        </authorList>
    </citation>
    <scope>NUCLEOTIDE SEQUENCE [LARGE SCALE GENOMIC DNA]</scope>
    <source>
        <strain evidence="10">DSM 17980</strain>
    </source>
</reference>
<evidence type="ECO:0000256" key="5">
    <source>
        <dbReference type="ARBA" id="ARBA00022490"/>
    </source>
</evidence>
<dbReference type="STRING" id="392015.SAMN05421543_101108"/>
<keyword evidence="5 7" id="KW-0963">Cytoplasm</keyword>
<dbReference type="GO" id="GO:0005737">
    <property type="term" value="C:cytoplasm"/>
    <property type="evidence" value="ECO:0007669"/>
    <property type="project" value="UniProtKB-SubCell"/>
</dbReference>
<dbReference type="RefSeq" id="WP_074948552.1">
    <property type="nucleotide sequence ID" value="NZ_FPBV01000001.1"/>
</dbReference>
<protein>
    <recommendedName>
        <fullName evidence="7">Phosphate-specific transport system accessory protein PhoU</fullName>
    </recommendedName>
</protein>
<dbReference type="PANTHER" id="PTHR42930:SF3">
    <property type="entry name" value="PHOSPHATE-SPECIFIC TRANSPORT SYSTEM ACCESSORY PROTEIN PHOU"/>
    <property type="match status" value="1"/>
</dbReference>
<dbReference type="InterPro" id="IPR038078">
    <property type="entry name" value="PhoU-like_sf"/>
</dbReference>
<evidence type="ECO:0000256" key="4">
    <source>
        <dbReference type="ARBA" id="ARBA00022448"/>
    </source>
</evidence>
<accession>A0A1I7F816</accession>
<dbReference type="FunFam" id="1.20.58.220:FF:000004">
    <property type="entry name" value="Phosphate-specific transport system accessory protein PhoU"/>
    <property type="match status" value="1"/>
</dbReference>
<evidence type="ECO:0000313" key="10">
    <source>
        <dbReference type="Proteomes" id="UP000183508"/>
    </source>
</evidence>
<comment type="similarity">
    <text evidence="2 7">Belongs to the PhoU family.</text>
</comment>
<dbReference type="OrthoDB" id="9814256at2"/>
<dbReference type="GO" id="GO:0030643">
    <property type="term" value="P:intracellular phosphate ion homeostasis"/>
    <property type="evidence" value="ECO:0007669"/>
    <property type="project" value="InterPro"/>
</dbReference>
<dbReference type="InterPro" id="IPR028366">
    <property type="entry name" value="PhoU"/>
</dbReference>
<feature type="domain" description="PhoU" evidence="8">
    <location>
        <begin position="121"/>
        <end position="206"/>
    </location>
</feature>
<dbReference type="Gene3D" id="1.20.58.220">
    <property type="entry name" value="Phosphate transport system protein phou homolog 2, domain 2"/>
    <property type="match status" value="1"/>
</dbReference>
<dbReference type="eggNOG" id="COG0704">
    <property type="taxonomic scope" value="Bacteria"/>
</dbReference>
<comment type="function">
    <text evidence="7">Plays a role in the regulation of phosphate uptake.</text>
</comment>
<dbReference type="NCBIfam" id="TIGR02135">
    <property type="entry name" value="phoU_full"/>
    <property type="match status" value="1"/>
</dbReference>
<dbReference type="GO" id="GO:0006817">
    <property type="term" value="P:phosphate ion transport"/>
    <property type="evidence" value="ECO:0007669"/>
    <property type="project" value="UniProtKB-KW"/>
</dbReference>
<dbReference type="GO" id="GO:0045936">
    <property type="term" value="P:negative regulation of phosphate metabolic process"/>
    <property type="evidence" value="ECO:0007669"/>
    <property type="project" value="InterPro"/>
</dbReference>
<evidence type="ECO:0000259" key="8">
    <source>
        <dbReference type="Pfam" id="PF01895"/>
    </source>
</evidence>
<dbReference type="PIRSF" id="PIRSF003107">
    <property type="entry name" value="PhoU"/>
    <property type="match status" value="1"/>
</dbReference>
<dbReference type="AlphaFoldDB" id="A0A1I7F816"/>
<comment type="subunit">
    <text evidence="3 7">Homodimer.</text>
</comment>
<feature type="domain" description="PhoU" evidence="8">
    <location>
        <begin position="18"/>
        <end position="105"/>
    </location>
</feature>
<organism evidence="9 10">
    <name type="scientific">Alicyclobacillus macrosporangiidus</name>
    <dbReference type="NCBI Taxonomy" id="392015"/>
    <lineage>
        <taxon>Bacteria</taxon>
        <taxon>Bacillati</taxon>
        <taxon>Bacillota</taxon>
        <taxon>Bacilli</taxon>
        <taxon>Bacillales</taxon>
        <taxon>Alicyclobacillaceae</taxon>
        <taxon>Alicyclobacillus</taxon>
    </lineage>
</organism>